<dbReference type="EMBL" id="NWUJ01000012">
    <property type="protein sequence ID" value="PFH31990.1"/>
    <property type="molecule type" value="Genomic_DNA"/>
</dbReference>
<keyword evidence="2" id="KW-0472">Membrane</keyword>
<keyword evidence="4" id="KW-1185">Reference proteome</keyword>
<evidence type="ECO:0000256" key="1">
    <source>
        <dbReference type="SAM" id="MobiDB-lite"/>
    </source>
</evidence>
<feature type="compositionally biased region" description="Gly residues" evidence="1">
    <location>
        <begin position="119"/>
        <end position="137"/>
    </location>
</feature>
<proteinExistence type="predicted"/>
<feature type="compositionally biased region" description="Basic residues" evidence="1">
    <location>
        <begin position="197"/>
        <end position="208"/>
    </location>
</feature>
<feature type="compositionally biased region" description="Basic and acidic residues" evidence="1">
    <location>
        <begin position="164"/>
        <end position="178"/>
    </location>
</feature>
<evidence type="ECO:0008006" key="5">
    <source>
        <dbReference type="Google" id="ProtNLM"/>
    </source>
</evidence>
<feature type="region of interest" description="Disordered" evidence="1">
    <location>
        <begin position="1"/>
        <end position="142"/>
    </location>
</feature>
<gene>
    <name evidence="3" type="ORF">BESB_019310</name>
</gene>
<feature type="transmembrane region" description="Helical" evidence="2">
    <location>
        <begin position="215"/>
        <end position="244"/>
    </location>
</feature>
<dbReference type="RefSeq" id="XP_029215999.1">
    <property type="nucleotide sequence ID" value="XM_029360640.1"/>
</dbReference>
<dbReference type="VEuPathDB" id="ToxoDB:BESB_019310"/>
<feature type="compositionally biased region" description="Basic and acidic residues" evidence="1">
    <location>
        <begin position="85"/>
        <end position="95"/>
    </location>
</feature>
<accession>A0A2A9M9D4</accession>
<evidence type="ECO:0000256" key="2">
    <source>
        <dbReference type="SAM" id="Phobius"/>
    </source>
</evidence>
<protein>
    <recommendedName>
        <fullName evidence="5">Transmembrane protein</fullName>
    </recommendedName>
</protein>
<comment type="caution">
    <text evidence="3">The sequence shown here is derived from an EMBL/GenBank/DDBJ whole genome shotgun (WGS) entry which is preliminary data.</text>
</comment>
<keyword evidence="2" id="KW-1133">Transmembrane helix</keyword>
<sequence length="475" mass="50971">MRTVPSSGPGWGAGAGDLTGGRGTAGTFAGGAERRRDDGEPSYPHWSQAGGPLGPDAQGYGSHNGPSAYGAAPPLMNLWGVPGADGRDDRRREGDFGGNYTNEPKYHYLHQQASRPFGGPAGQGAGPLGSPGAGGDRFGGRERDRDFEMYEGRGRDGVAFGLDQGRRDDDALRNDGERGPAGGESPGVGDRETRREAQKRRKSGRDKGRRKKGSVAWVVSIYTVALLVLFLGCAISGVFVGIIVTSPTVRVANTALRVDGQETVPESDAYGPSIWHFRVGAKGELEMGGDIAFVLPLVNPSIFTLQFVVQKLSVFYYPIGKTFQCLLYHGGVIGSDDQPLFRHRELFAEPSNGNATRYIGALDMVVKPTEGAVNADRTFLIQTQFGLTVPQAYLPQVKPLFDDCVEHKMMIYSVEVSEAHTESPLTLVKMPGPIEVLTTVNCMVGPGVDALFKGLDRAYQPVILENLPNTPMTFP</sequence>
<name>A0A2A9M9D4_BESBE</name>
<dbReference type="OrthoDB" id="348052at2759"/>
<organism evidence="3 4">
    <name type="scientific">Besnoitia besnoiti</name>
    <name type="common">Apicomplexan protozoan</name>
    <dbReference type="NCBI Taxonomy" id="94643"/>
    <lineage>
        <taxon>Eukaryota</taxon>
        <taxon>Sar</taxon>
        <taxon>Alveolata</taxon>
        <taxon>Apicomplexa</taxon>
        <taxon>Conoidasida</taxon>
        <taxon>Coccidia</taxon>
        <taxon>Eucoccidiorida</taxon>
        <taxon>Eimeriorina</taxon>
        <taxon>Sarcocystidae</taxon>
        <taxon>Besnoitia</taxon>
    </lineage>
</organism>
<keyword evidence="2" id="KW-0812">Transmembrane</keyword>
<reference evidence="3 4" key="1">
    <citation type="submission" date="2017-09" db="EMBL/GenBank/DDBJ databases">
        <title>Genome sequencing of Besnoitia besnoiti strain Bb-Ger1.</title>
        <authorList>
            <person name="Schares G."/>
            <person name="Venepally P."/>
            <person name="Lorenzi H.A."/>
        </authorList>
    </citation>
    <scope>NUCLEOTIDE SEQUENCE [LARGE SCALE GENOMIC DNA]</scope>
    <source>
        <strain evidence="3 4">Bb-Ger1</strain>
    </source>
</reference>
<evidence type="ECO:0000313" key="4">
    <source>
        <dbReference type="Proteomes" id="UP000224006"/>
    </source>
</evidence>
<evidence type="ECO:0000313" key="3">
    <source>
        <dbReference type="EMBL" id="PFH31990.1"/>
    </source>
</evidence>
<dbReference type="AlphaFoldDB" id="A0A2A9M9D4"/>
<feature type="compositionally biased region" description="Gly residues" evidence="1">
    <location>
        <begin position="9"/>
        <end position="24"/>
    </location>
</feature>
<dbReference type="KEGG" id="bbes:BESB_019310"/>
<feature type="region of interest" description="Disordered" evidence="1">
    <location>
        <begin position="156"/>
        <end position="208"/>
    </location>
</feature>
<dbReference type="Proteomes" id="UP000224006">
    <property type="component" value="Chromosome XI"/>
</dbReference>
<dbReference type="GeneID" id="40306992"/>